<protein>
    <submittedName>
        <fullName evidence="1">Uncharacterized protein</fullName>
    </submittedName>
</protein>
<keyword evidence="2" id="KW-1185">Reference proteome</keyword>
<evidence type="ECO:0000313" key="2">
    <source>
        <dbReference type="Proteomes" id="UP001497516"/>
    </source>
</evidence>
<gene>
    <name evidence="1" type="ORF">LTRI10_LOCUS45374</name>
</gene>
<reference evidence="1 2" key="1">
    <citation type="submission" date="2024-04" db="EMBL/GenBank/DDBJ databases">
        <authorList>
            <person name="Fracassetti M."/>
        </authorList>
    </citation>
    <scope>NUCLEOTIDE SEQUENCE [LARGE SCALE GENOMIC DNA]</scope>
</reference>
<dbReference type="AlphaFoldDB" id="A0AAV2G4L9"/>
<dbReference type="Proteomes" id="UP001497516">
    <property type="component" value="Chromosome 8"/>
</dbReference>
<name>A0AAV2G4L9_9ROSI</name>
<sequence>MRRRMNEGEAAAELLEPGGSWAGGSFRAQLPRAISLSISSLKLLKVKPEQVGEDMARVAGGEWLRDSL</sequence>
<organism evidence="1 2">
    <name type="scientific">Linum trigynum</name>
    <dbReference type="NCBI Taxonomy" id="586398"/>
    <lineage>
        <taxon>Eukaryota</taxon>
        <taxon>Viridiplantae</taxon>
        <taxon>Streptophyta</taxon>
        <taxon>Embryophyta</taxon>
        <taxon>Tracheophyta</taxon>
        <taxon>Spermatophyta</taxon>
        <taxon>Magnoliopsida</taxon>
        <taxon>eudicotyledons</taxon>
        <taxon>Gunneridae</taxon>
        <taxon>Pentapetalae</taxon>
        <taxon>rosids</taxon>
        <taxon>fabids</taxon>
        <taxon>Malpighiales</taxon>
        <taxon>Linaceae</taxon>
        <taxon>Linum</taxon>
    </lineage>
</organism>
<evidence type="ECO:0000313" key="1">
    <source>
        <dbReference type="EMBL" id="CAL1405596.1"/>
    </source>
</evidence>
<accession>A0AAV2G4L9</accession>
<dbReference type="EMBL" id="OZ034821">
    <property type="protein sequence ID" value="CAL1405596.1"/>
    <property type="molecule type" value="Genomic_DNA"/>
</dbReference>
<proteinExistence type="predicted"/>